<evidence type="ECO:0000256" key="1">
    <source>
        <dbReference type="ARBA" id="ARBA00009238"/>
    </source>
</evidence>
<protein>
    <submittedName>
        <fullName evidence="4">Uncharacterized protein</fullName>
    </submittedName>
</protein>
<dbReference type="GO" id="GO:0051015">
    <property type="term" value="F:actin filament binding"/>
    <property type="evidence" value="ECO:0007669"/>
    <property type="project" value="InterPro"/>
</dbReference>
<feature type="repeat" description="Filamin" evidence="3">
    <location>
        <begin position="137"/>
        <end position="233"/>
    </location>
</feature>
<comment type="similarity">
    <text evidence="1">Belongs to the filamin family.</text>
</comment>
<dbReference type="InterPro" id="IPR014756">
    <property type="entry name" value="Ig_E-set"/>
</dbReference>
<dbReference type="Gene3D" id="2.60.40.10">
    <property type="entry name" value="Immunoglobulins"/>
    <property type="match status" value="2"/>
</dbReference>
<feature type="repeat" description="Filamin" evidence="3">
    <location>
        <begin position="82"/>
        <end position="139"/>
    </location>
</feature>
<dbReference type="InterPro" id="IPR044801">
    <property type="entry name" value="Filamin"/>
</dbReference>
<dbReference type="SUPFAM" id="SSF81296">
    <property type="entry name" value="E set domains"/>
    <property type="match status" value="2"/>
</dbReference>
<dbReference type="AlphaFoldDB" id="A0AAD9KCW5"/>
<gene>
    <name evidence="4" type="ORF">LSH36_17g04005</name>
</gene>
<evidence type="ECO:0000313" key="5">
    <source>
        <dbReference type="Proteomes" id="UP001208570"/>
    </source>
</evidence>
<dbReference type="EMBL" id="JAODUP010000017">
    <property type="protein sequence ID" value="KAK2168375.1"/>
    <property type="molecule type" value="Genomic_DNA"/>
</dbReference>
<dbReference type="GO" id="GO:0030036">
    <property type="term" value="P:actin cytoskeleton organization"/>
    <property type="evidence" value="ECO:0007669"/>
    <property type="project" value="InterPro"/>
</dbReference>
<name>A0AAD9KCW5_9ANNE</name>
<dbReference type="SMART" id="SM00557">
    <property type="entry name" value="IG_FLMN"/>
    <property type="match status" value="2"/>
</dbReference>
<keyword evidence="5" id="KW-1185">Reference proteome</keyword>
<proteinExistence type="inferred from homology"/>
<dbReference type="InterPro" id="IPR017868">
    <property type="entry name" value="Filamin/ABP280_repeat-like"/>
</dbReference>
<keyword evidence="2" id="KW-0677">Repeat</keyword>
<dbReference type="Pfam" id="PF00630">
    <property type="entry name" value="Filamin"/>
    <property type="match status" value="2"/>
</dbReference>
<dbReference type="PROSITE" id="PS50194">
    <property type="entry name" value="FILAMIN_REPEAT"/>
    <property type="match status" value="2"/>
</dbReference>
<evidence type="ECO:0000256" key="3">
    <source>
        <dbReference type="PROSITE-ProRule" id="PRU00087"/>
    </source>
</evidence>
<dbReference type="PANTHER" id="PTHR38537:SF16">
    <property type="entry name" value="CALPONIN-HOMOLOGY (CH) DOMAIN-CONTAINING PROTEIN"/>
    <property type="match status" value="1"/>
</dbReference>
<dbReference type="InterPro" id="IPR013783">
    <property type="entry name" value="Ig-like_fold"/>
</dbReference>
<dbReference type="PANTHER" id="PTHR38537">
    <property type="entry name" value="JITTERBUG, ISOFORM N"/>
    <property type="match status" value="1"/>
</dbReference>
<evidence type="ECO:0000256" key="2">
    <source>
        <dbReference type="ARBA" id="ARBA00022737"/>
    </source>
</evidence>
<reference evidence="4" key="1">
    <citation type="journal article" date="2023" name="Mol. Biol. Evol.">
        <title>Third-Generation Sequencing Reveals the Adaptive Role of the Epigenome in Three Deep-Sea Polychaetes.</title>
        <authorList>
            <person name="Perez M."/>
            <person name="Aroh O."/>
            <person name="Sun Y."/>
            <person name="Lan Y."/>
            <person name="Juniper S.K."/>
            <person name="Young C.R."/>
            <person name="Angers B."/>
            <person name="Qian P.Y."/>
        </authorList>
    </citation>
    <scope>NUCLEOTIDE SEQUENCE</scope>
    <source>
        <strain evidence="4">P08H-3</strain>
    </source>
</reference>
<evidence type="ECO:0000313" key="4">
    <source>
        <dbReference type="EMBL" id="KAK2168375.1"/>
    </source>
</evidence>
<accession>A0AAD9KCW5</accession>
<dbReference type="InterPro" id="IPR001298">
    <property type="entry name" value="Filamin/ABP280_rpt"/>
</dbReference>
<organism evidence="4 5">
    <name type="scientific">Paralvinella palmiformis</name>
    <dbReference type="NCBI Taxonomy" id="53620"/>
    <lineage>
        <taxon>Eukaryota</taxon>
        <taxon>Metazoa</taxon>
        <taxon>Spiralia</taxon>
        <taxon>Lophotrochozoa</taxon>
        <taxon>Annelida</taxon>
        <taxon>Polychaeta</taxon>
        <taxon>Sedentaria</taxon>
        <taxon>Canalipalpata</taxon>
        <taxon>Terebellida</taxon>
        <taxon>Terebelliformia</taxon>
        <taxon>Alvinellidae</taxon>
        <taxon>Paralvinella</taxon>
    </lineage>
</organism>
<sequence>MGLSEGCFIFDFATITFGDTLTLRSYRTTGLQIRRPVIIADCETGTIWISTSVPDVLIHYDGTPLCYGVARKREHVICALRGELTVYCDGPENKAYCELKDHENGTFTLTVRPQDVGFHKLHVLYNDDGVVGSPFILRVSSASLIDVKGVGITSGVLKRGNTYEIQIDSRQAGPGSLKIRIGGPRISGAFRVQTKKENKLLRCRYNPQLPGLYIVNVLWSGDHVPGSPYNVYLARTSAELNEYLNKIAKF</sequence>
<dbReference type="Proteomes" id="UP001208570">
    <property type="component" value="Unassembled WGS sequence"/>
</dbReference>
<comment type="caution">
    <text evidence="4">The sequence shown here is derived from an EMBL/GenBank/DDBJ whole genome shotgun (WGS) entry which is preliminary data.</text>
</comment>